<organism evidence="2">
    <name type="scientific">termite gut metagenome</name>
    <dbReference type="NCBI Taxonomy" id="433724"/>
    <lineage>
        <taxon>unclassified sequences</taxon>
        <taxon>metagenomes</taxon>
        <taxon>organismal metagenomes</taxon>
    </lineage>
</organism>
<comment type="caution">
    <text evidence="2">The sequence shown here is derived from an EMBL/GenBank/DDBJ whole genome shotgun (WGS) entry which is preliminary data.</text>
</comment>
<accession>A0A5J4SKA8</accession>
<name>A0A5J4SKA8_9ZZZZ</name>
<evidence type="ECO:0000259" key="1">
    <source>
        <dbReference type="Pfam" id="PF13472"/>
    </source>
</evidence>
<evidence type="ECO:0000313" key="2">
    <source>
        <dbReference type="EMBL" id="KAA6346348.1"/>
    </source>
</evidence>
<sequence length="256" mass="28689">MNIKYTIGSIIAIPLLPFLYLQGKRIKRNIPDLPEASGDTGFCTANNKESLRLLTIGESTIAGVGVDTHEEGFSGTLAKEISQKLDVDVYWKVYAKSGYTAKQVNEQIIDNIEDKSADLIVIGLGGNDAFQLNRPKKWKKAIRLIIKNLKLKFTNTPIVFINMPPIKDFPVFTLLARMILGNYVNILGEELNNVVKTYDKVYYISNIMKAKDMAARISNSVKPSDMFSDGVHPSKMAYQIWARDVAEYIIKTIPNP</sequence>
<dbReference type="InterPro" id="IPR013830">
    <property type="entry name" value="SGNH_hydro"/>
</dbReference>
<evidence type="ECO:0000313" key="3">
    <source>
        <dbReference type="EMBL" id="KAA6346367.1"/>
    </source>
</evidence>
<dbReference type="PANTHER" id="PTHR30383:SF5">
    <property type="entry name" value="SGNH HYDROLASE-TYPE ESTERASE DOMAIN-CONTAINING PROTEIN"/>
    <property type="match status" value="1"/>
</dbReference>
<dbReference type="PANTHER" id="PTHR30383">
    <property type="entry name" value="THIOESTERASE 1/PROTEASE 1/LYSOPHOSPHOLIPASE L1"/>
    <property type="match status" value="1"/>
</dbReference>
<protein>
    <recommendedName>
        <fullName evidence="1">SGNH hydrolase-type esterase domain-containing protein</fullName>
    </recommendedName>
</protein>
<dbReference type="InterPro" id="IPR036514">
    <property type="entry name" value="SGNH_hydro_sf"/>
</dbReference>
<feature type="domain" description="SGNH hydrolase-type esterase" evidence="1">
    <location>
        <begin position="56"/>
        <end position="240"/>
    </location>
</feature>
<dbReference type="Gene3D" id="3.40.50.1110">
    <property type="entry name" value="SGNH hydrolase"/>
    <property type="match status" value="1"/>
</dbReference>
<dbReference type="GO" id="GO:0004622">
    <property type="term" value="F:phosphatidylcholine lysophospholipase activity"/>
    <property type="evidence" value="ECO:0007669"/>
    <property type="project" value="TreeGrafter"/>
</dbReference>
<dbReference type="AlphaFoldDB" id="A0A5J4SKA8"/>
<gene>
    <name evidence="2" type="ORF">EZS27_006113</name>
    <name evidence="3" type="ORF">EZS27_006132</name>
</gene>
<dbReference type="CDD" id="cd01836">
    <property type="entry name" value="FeeA_FeeB_like"/>
    <property type="match status" value="1"/>
</dbReference>
<dbReference type="Pfam" id="PF13472">
    <property type="entry name" value="Lipase_GDSL_2"/>
    <property type="match status" value="1"/>
</dbReference>
<reference evidence="2" key="1">
    <citation type="submission" date="2019-03" db="EMBL/GenBank/DDBJ databases">
        <title>Single cell metagenomics reveals metabolic interactions within the superorganism composed of flagellate Streblomastix strix and complex community of Bacteroidetes bacteria on its surface.</title>
        <authorList>
            <person name="Treitli S.C."/>
            <person name="Kolisko M."/>
            <person name="Husnik F."/>
            <person name="Keeling P."/>
            <person name="Hampl V."/>
        </authorList>
    </citation>
    <scope>NUCLEOTIDE SEQUENCE</scope>
    <source>
        <strain evidence="2">STM</strain>
    </source>
</reference>
<proteinExistence type="predicted"/>
<dbReference type="InterPro" id="IPR051532">
    <property type="entry name" value="Ester_Hydrolysis_Enzymes"/>
</dbReference>
<dbReference type="SUPFAM" id="SSF52266">
    <property type="entry name" value="SGNH hydrolase"/>
    <property type="match status" value="1"/>
</dbReference>
<dbReference type="EMBL" id="SNRY01000133">
    <property type="protein sequence ID" value="KAA6346348.1"/>
    <property type="molecule type" value="Genomic_DNA"/>
</dbReference>
<dbReference type="EMBL" id="SNRY01000133">
    <property type="protein sequence ID" value="KAA6346367.1"/>
    <property type="molecule type" value="Genomic_DNA"/>
</dbReference>